<feature type="domain" description="B12-binding" evidence="22">
    <location>
        <begin position="662"/>
        <end position="784"/>
    </location>
</feature>
<evidence type="ECO:0000256" key="4">
    <source>
        <dbReference type="ARBA" id="ARBA00005178"/>
    </source>
</evidence>
<dbReference type="InterPro" id="IPR036594">
    <property type="entry name" value="Meth_synthase_dom"/>
</dbReference>
<dbReference type="EC" id="2.1.1.13" evidence="6"/>
<dbReference type="InterPro" id="IPR050554">
    <property type="entry name" value="Met_Synthase/Corrinoid"/>
</dbReference>
<evidence type="ECO:0000256" key="9">
    <source>
        <dbReference type="ARBA" id="ARBA00022605"/>
    </source>
</evidence>
<dbReference type="SUPFAM" id="SSF51717">
    <property type="entry name" value="Dihydropteroate synthetase-like"/>
    <property type="match status" value="1"/>
</dbReference>
<comment type="cofactor">
    <cofactor evidence="3">
        <name>methylcob(III)alamin</name>
        <dbReference type="ChEBI" id="CHEBI:28115"/>
    </cofactor>
</comment>
<dbReference type="SMART" id="SM01018">
    <property type="entry name" value="B12-binding_2"/>
    <property type="match status" value="1"/>
</dbReference>
<evidence type="ECO:0000256" key="11">
    <source>
        <dbReference type="ARBA" id="ARBA00022679"/>
    </source>
</evidence>
<keyword evidence="25" id="KW-1185">Reference proteome</keyword>
<dbReference type="InterPro" id="IPR006158">
    <property type="entry name" value="Cobalamin-bd"/>
</dbReference>
<dbReference type="OrthoDB" id="9803687at2"/>
<evidence type="ECO:0000256" key="3">
    <source>
        <dbReference type="ARBA" id="ARBA00001956"/>
    </source>
</evidence>
<dbReference type="Gene3D" id="3.40.50.280">
    <property type="entry name" value="Cobalamin-binding domain"/>
    <property type="match status" value="1"/>
</dbReference>
<comment type="cofactor">
    <cofactor evidence="2 19">
        <name>Zn(2+)</name>
        <dbReference type="ChEBI" id="CHEBI:29105"/>
    </cofactor>
</comment>
<evidence type="ECO:0000259" key="20">
    <source>
        <dbReference type="PROSITE" id="PS50970"/>
    </source>
</evidence>
<dbReference type="PROSITE" id="PS51337">
    <property type="entry name" value="B12_BINDING_NTER"/>
    <property type="match status" value="1"/>
</dbReference>
<evidence type="ECO:0000256" key="10">
    <source>
        <dbReference type="ARBA" id="ARBA00022628"/>
    </source>
</evidence>
<evidence type="ECO:0000256" key="1">
    <source>
        <dbReference type="ARBA" id="ARBA00001700"/>
    </source>
</evidence>
<dbReference type="InterPro" id="IPR036589">
    <property type="entry name" value="HCY_dom_sf"/>
</dbReference>
<evidence type="ECO:0000256" key="5">
    <source>
        <dbReference type="ARBA" id="ARBA00010398"/>
    </source>
</evidence>
<keyword evidence="15" id="KW-0486">Methionine biosynthesis</keyword>
<dbReference type="Pfam" id="PF02607">
    <property type="entry name" value="B12-binding_2"/>
    <property type="match status" value="1"/>
</dbReference>
<dbReference type="SUPFAM" id="SSF47644">
    <property type="entry name" value="Methionine synthase domain"/>
    <property type="match status" value="1"/>
</dbReference>
<dbReference type="GO" id="GO:0005829">
    <property type="term" value="C:cytosol"/>
    <property type="evidence" value="ECO:0007669"/>
    <property type="project" value="TreeGrafter"/>
</dbReference>
<evidence type="ECO:0000259" key="23">
    <source>
        <dbReference type="PROSITE" id="PS51337"/>
    </source>
</evidence>
<dbReference type="RefSeq" id="WP_072760731.1">
    <property type="nucleotide sequence ID" value="NZ_FRDJ01000013.1"/>
</dbReference>
<keyword evidence="12" id="KW-0949">S-adenosyl-L-methionine</keyword>
<dbReference type="UniPathway" id="UPA00051">
    <property type="reaction ID" value="UER00081"/>
</dbReference>
<evidence type="ECO:0000259" key="22">
    <source>
        <dbReference type="PROSITE" id="PS51332"/>
    </source>
</evidence>
<dbReference type="Gene3D" id="3.20.20.20">
    <property type="entry name" value="Dihydropteroate synthase-like"/>
    <property type="match status" value="1"/>
</dbReference>
<comment type="catalytic activity">
    <reaction evidence="1">
        <text>(6S)-5-methyl-5,6,7,8-tetrahydrofolate + L-homocysteine = (6S)-5,6,7,8-tetrahydrofolate + L-methionine</text>
        <dbReference type="Rhea" id="RHEA:11172"/>
        <dbReference type="ChEBI" id="CHEBI:18608"/>
        <dbReference type="ChEBI" id="CHEBI:57453"/>
        <dbReference type="ChEBI" id="CHEBI:57844"/>
        <dbReference type="ChEBI" id="CHEBI:58199"/>
        <dbReference type="EC" id="2.1.1.13"/>
    </reaction>
</comment>
<organism evidence="24 25">
    <name type="scientific">Fervidobacterium gondwanense DSM 13020</name>
    <dbReference type="NCBI Taxonomy" id="1121883"/>
    <lineage>
        <taxon>Bacteria</taxon>
        <taxon>Thermotogati</taxon>
        <taxon>Thermotogota</taxon>
        <taxon>Thermotogae</taxon>
        <taxon>Thermotogales</taxon>
        <taxon>Fervidobacteriaceae</taxon>
        <taxon>Fervidobacterium</taxon>
    </lineage>
</organism>
<dbReference type="PROSITE" id="PS51332">
    <property type="entry name" value="B12_BINDING"/>
    <property type="match status" value="1"/>
</dbReference>
<evidence type="ECO:0000256" key="14">
    <source>
        <dbReference type="ARBA" id="ARBA00022833"/>
    </source>
</evidence>
<dbReference type="PANTHER" id="PTHR45833:SF1">
    <property type="entry name" value="METHIONINE SYNTHASE"/>
    <property type="match status" value="1"/>
</dbReference>
<dbReference type="InterPro" id="IPR036724">
    <property type="entry name" value="Cobalamin-bd_sf"/>
</dbReference>
<keyword evidence="13 19" id="KW-0479">Metal-binding</keyword>
<evidence type="ECO:0000256" key="17">
    <source>
        <dbReference type="ARBA" id="ARBA00025552"/>
    </source>
</evidence>
<dbReference type="GO" id="GO:0008705">
    <property type="term" value="F:methionine synthase activity"/>
    <property type="evidence" value="ECO:0007669"/>
    <property type="project" value="UniProtKB-EC"/>
</dbReference>
<keyword evidence="8 19" id="KW-0489">Methyltransferase</keyword>
<keyword evidence="9" id="KW-0028">Amino-acid biosynthesis</keyword>
<comment type="function">
    <text evidence="17">Catalyzes the transfer of a methyl group from methyl-cobalamin to homocysteine, yielding enzyme-bound cob(I)alamin and methionine. Subsequently, remethylates the cofactor using methyltetrahydrofolate.</text>
</comment>
<evidence type="ECO:0000256" key="6">
    <source>
        <dbReference type="ARBA" id="ARBA00012032"/>
    </source>
</evidence>
<comment type="pathway">
    <text evidence="4">Amino-acid biosynthesis; L-methionine biosynthesis via de novo pathway; L-methionine from L-homocysteine (MetH route): step 1/1.</text>
</comment>
<reference evidence="25" key="1">
    <citation type="submission" date="2016-12" db="EMBL/GenBank/DDBJ databases">
        <authorList>
            <person name="Varghese N."/>
            <person name="Submissions S."/>
        </authorList>
    </citation>
    <scope>NUCLEOTIDE SEQUENCE [LARGE SCALE GENOMIC DNA]</scope>
    <source>
        <strain evidence="25">DSM 13020</strain>
    </source>
</reference>
<evidence type="ECO:0000256" key="18">
    <source>
        <dbReference type="ARBA" id="ARBA00031040"/>
    </source>
</evidence>
<dbReference type="EMBL" id="FRDJ01000013">
    <property type="protein sequence ID" value="SHN68323.1"/>
    <property type="molecule type" value="Genomic_DNA"/>
</dbReference>
<keyword evidence="16" id="KW-0170">Cobalt</keyword>
<dbReference type="PROSITE" id="PS50970">
    <property type="entry name" value="HCY"/>
    <property type="match status" value="1"/>
</dbReference>
<feature type="domain" description="Hcy-binding" evidence="20">
    <location>
        <begin position="6"/>
        <end position="297"/>
    </location>
</feature>
<feature type="binding site" evidence="19">
    <location>
        <position position="283"/>
    </location>
    <ligand>
        <name>Zn(2+)</name>
        <dbReference type="ChEBI" id="CHEBI:29105"/>
    </ligand>
</feature>
<comment type="similarity">
    <text evidence="5">Belongs to the vitamin-B12 dependent methionine synthase family.</text>
</comment>
<dbReference type="InterPro" id="IPR003726">
    <property type="entry name" value="HCY_dom"/>
</dbReference>
<evidence type="ECO:0000256" key="19">
    <source>
        <dbReference type="PROSITE-ProRule" id="PRU00333"/>
    </source>
</evidence>
<evidence type="ECO:0000259" key="21">
    <source>
        <dbReference type="PROSITE" id="PS50972"/>
    </source>
</evidence>
<evidence type="ECO:0000256" key="15">
    <source>
        <dbReference type="ARBA" id="ARBA00023167"/>
    </source>
</evidence>
<dbReference type="GO" id="GO:0046872">
    <property type="term" value="F:metal ion binding"/>
    <property type="evidence" value="ECO:0007669"/>
    <property type="project" value="UniProtKB-KW"/>
</dbReference>
<dbReference type="GO" id="GO:0046653">
    <property type="term" value="P:tetrahydrofolate metabolic process"/>
    <property type="evidence" value="ECO:0007669"/>
    <property type="project" value="TreeGrafter"/>
</dbReference>
<protein>
    <recommendedName>
        <fullName evidence="7">Methionine synthase</fullName>
        <ecNumber evidence="6">2.1.1.13</ecNumber>
    </recommendedName>
    <alternativeName>
        <fullName evidence="18">5-methyltetrahydrofolate--homocysteine methyltransferase</fullName>
    </alternativeName>
</protein>
<evidence type="ECO:0000256" key="8">
    <source>
        <dbReference type="ARBA" id="ARBA00022603"/>
    </source>
</evidence>
<dbReference type="GO" id="GO:0050667">
    <property type="term" value="P:homocysteine metabolic process"/>
    <property type="evidence" value="ECO:0007669"/>
    <property type="project" value="TreeGrafter"/>
</dbReference>
<evidence type="ECO:0000256" key="2">
    <source>
        <dbReference type="ARBA" id="ARBA00001947"/>
    </source>
</evidence>
<dbReference type="GO" id="GO:0032259">
    <property type="term" value="P:methylation"/>
    <property type="evidence" value="ECO:0007669"/>
    <property type="project" value="UniProtKB-KW"/>
</dbReference>
<feature type="binding site" evidence="19">
    <location>
        <position position="282"/>
    </location>
    <ligand>
        <name>Zn(2+)</name>
        <dbReference type="ChEBI" id="CHEBI:29105"/>
    </ligand>
</feature>
<dbReference type="STRING" id="1121883.SAMN02745226_01822"/>
<dbReference type="InterPro" id="IPR000489">
    <property type="entry name" value="Pterin-binding_dom"/>
</dbReference>
<dbReference type="Gene3D" id="1.10.1240.10">
    <property type="entry name" value="Methionine synthase domain"/>
    <property type="match status" value="1"/>
</dbReference>
<dbReference type="Proteomes" id="UP000184207">
    <property type="component" value="Unassembled WGS sequence"/>
</dbReference>
<dbReference type="AlphaFoldDB" id="A0A1M7TCA4"/>
<keyword evidence="14 19" id="KW-0862">Zinc</keyword>
<dbReference type="Pfam" id="PF02574">
    <property type="entry name" value="S-methyl_trans"/>
    <property type="match status" value="1"/>
</dbReference>
<evidence type="ECO:0000256" key="12">
    <source>
        <dbReference type="ARBA" id="ARBA00022691"/>
    </source>
</evidence>
<dbReference type="Pfam" id="PF02310">
    <property type="entry name" value="B12-binding"/>
    <property type="match status" value="1"/>
</dbReference>
<accession>A0A1M7TCA4</accession>
<dbReference type="GO" id="GO:0031419">
    <property type="term" value="F:cobalamin binding"/>
    <property type="evidence" value="ECO:0007669"/>
    <property type="project" value="UniProtKB-KW"/>
</dbReference>
<evidence type="ECO:0000256" key="13">
    <source>
        <dbReference type="ARBA" id="ARBA00022723"/>
    </source>
</evidence>
<dbReference type="InterPro" id="IPR011005">
    <property type="entry name" value="Dihydropteroate_synth-like_sf"/>
</dbReference>
<sequence length="784" mass="87001">MERLTRKKFAEILSQQVLFLDGAYGTEFFKRGHIKGRDPIEILNIKSPDVVEELQTEYVRAGVDFLLTNTFSGNRHKLKKLGYEDYFQAINENAVKIAKKSASVSKKQVYVLGDISSLGELLQPIGELDSKYVYDILKEQVELLVRAGVDGIIIETMSDLKEAKLAYLAARDVSSDIPILVSMTFEENGVTVTGTSLEVYISLFNDLDVDAVGINCTLTPDKMLPLVKKLSQFSTKPIFVEPNAGKPILGPDGKLTYKTTPEEFTIYIEDYVELGANIVGGCCGTAPEHIMYMTHHIGVRTPKRRKIEELNVVSNRTYMVNLEPFLVIGERINASAKKKLHAQIKEFNFENVKKQAKDQEAEGAQVLDVNLGLESVLTDEHFRKIILELDKIVSLPLSLDIQFNNFLETALFEYVGRPLINSSKALKEDLDEKIRLMKRYGGVLIVLAMGKEIPKSAKERYEIAKQAVEYLEENGISRSRVYVDPLVLPIGANQDYQVTLDTIKMLVNDGIKTSIGLSNFSFGMPNRESLNASFLSLAMYFGLSAAILNTAEQTTMNILSGMKKILKKELTDTAVGSSENELVTYILKADSANAERNVFSFLDTLTPIEIAQSVLTKAMEEIGNLYSANKIYLPHLILAAETVKPIFNKLLSMIKEKDSVKLGKVMLATVEGDIHDIGKKIVATVLESAGFEVIDIGKDVPAGEIVKKFFEIKPDIIGLSAMMTTTVVQVGNVVTALRENNIHVPVISGGASMNEELARKFGSYYAKDAQEAVRLCKKLLSLEN</sequence>
<dbReference type="InterPro" id="IPR003759">
    <property type="entry name" value="Cbl-bd_cap"/>
</dbReference>
<gene>
    <name evidence="24" type="ORF">SAMN02745226_01822</name>
</gene>
<evidence type="ECO:0000256" key="16">
    <source>
        <dbReference type="ARBA" id="ARBA00023285"/>
    </source>
</evidence>
<dbReference type="Pfam" id="PF00809">
    <property type="entry name" value="Pterin_bind"/>
    <property type="match status" value="1"/>
</dbReference>
<feature type="domain" description="Pterin-binding" evidence="21">
    <location>
        <begin position="325"/>
        <end position="567"/>
    </location>
</feature>
<dbReference type="PROSITE" id="PS50972">
    <property type="entry name" value="PTERIN_BINDING"/>
    <property type="match status" value="1"/>
</dbReference>
<keyword evidence="11 19" id="KW-0808">Transferase</keyword>
<evidence type="ECO:0000313" key="24">
    <source>
        <dbReference type="EMBL" id="SHN68323.1"/>
    </source>
</evidence>
<dbReference type="SUPFAM" id="SSF52242">
    <property type="entry name" value="Cobalamin (vitamin B12)-binding domain"/>
    <property type="match status" value="1"/>
</dbReference>
<keyword evidence="10" id="KW-0846">Cobalamin</keyword>
<dbReference type="SUPFAM" id="SSF82282">
    <property type="entry name" value="Homocysteine S-methyltransferase"/>
    <property type="match status" value="1"/>
</dbReference>
<dbReference type="PANTHER" id="PTHR45833">
    <property type="entry name" value="METHIONINE SYNTHASE"/>
    <property type="match status" value="1"/>
</dbReference>
<feature type="domain" description="B12-binding N-terminal" evidence="23">
    <location>
        <begin position="569"/>
        <end position="662"/>
    </location>
</feature>
<evidence type="ECO:0000313" key="25">
    <source>
        <dbReference type="Proteomes" id="UP000184207"/>
    </source>
</evidence>
<proteinExistence type="inferred from homology"/>
<feature type="binding site" evidence="19">
    <location>
        <position position="216"/>
    </location>
    <ligand>
        <name>Zn(2+)</name>
        <dbReference type="ChEBI" id="CHEBI:29105"/>
    </ligand>
</feature>
<evidence type="ECO:0000256" key="7">
    <source>
        <dbReference type="ARBA" id="ARBA00013998"/>
    </source>
</evidence>
<dbReference type="Gene3D" id="3.20.20.330">
    <property type="entry name" value="Homocysteine-binding-like domain"/>
    <property type="match status" value="1"/>
</dbReference>
<name>A0A1M7TCA4_FERGO</name>